<protein>
    <submittedName>
        <fullName evidence="1">Uncharacterized protein</fullName>
    </submittedName>
</protein>
<accession>A0ABU6YC55</accession>
<evidence type="ECO:0000313" key="2">
    <source>
        <dbReference type="Proteomes" id="UP001341840"/>
    </source>
</evidence>
<organism evidence="1 2">
    <name type="scientific">Stylosanthes scabra</name>
    <dbReference type="NCBI Taxonomy" id="79078"/>
    <lineage>
        <taxon>Eukaryota</taxon>
        <taxon>Viridiplantae</taxon>
        <taxon>Streptophyta</taxon>
        <taxon>Embryophyta</taxon>
        <taxon>Tracheophyta</taxon>
        <taxon>Spermatophyta</taxon>
        <taxon>Magnoliopsida</taxon>
        <taxon>eudicotyledons</taxon>
        <taxon>Gunneridae</taxon>
        <taxon>Pentapetalae</taxon>
        <taxon>rosids</taxon>
        <taxon>fabids</taxon>
        <taxon>Fabales</taxon>
        <taxon>Fabaceae</taxon>
        <taxon>Papilionoideae</taxon>
        <taxon>50 kb inversion clade</taxon>
        <taxon>dalbergioids sensu lato</taxon>
        <taxon>Dalbergieae</taxon>
        <taxon>Pterocarpus clade</taxon>
        <taxon>Stylosanthes</taxon>
    </lineage>
</organism>
<dbReference type="PANTHER" id="PTHR36038">
    <property type="entry name" value="OS06G0102750 PROTEIN"/>
    <property type="match status" value="1"/>
</dbReference>
<name>A0ABU6YC55_9FABA</name>
<evidence type="ECO:0000313" key="1">
    <source>
        <dbReference type="EMBL" id="MED6207487.1"/>
    </source>
</evidence>
<keyword evidence="2" id="KW-1185">Reference proteome</keyword>
<sequence length="324" mass="36988">MPHDITRGRGFESSTPFFWRISNIFGRLGLQVFTEFDRFTSAICVNDPFLGLDRYGVQFTDFPVEPTDPILYWLSKGAREQERNNLLVNLHTETEITIEDAEGKEIKRTNRIAWRKLCFCNKYYLKLFTFIYKKDIPKACFYRTLNLKTVRSSVSMDPTHHKMKKEEEIYKVIGNANNKILPLTEAPTTTLSSSSLEKKNGKCCVIDDEINSKHQIVNNNGDKKKPISKMKELLRWAAFAKTEKGGKFNGRNKVSKFRKRGTPKEVADGNEQVSNISSFAKNGQTQIADPITTASIDDPVKASSHLANRSGNWITTDEYVVLEL</sequence>
<proteinExistence type="predicted"/>
<dbReference type="EMBL" id="JASCZI010241832">
    <property type="protein sequence ID" value="MED6207487.1"/>
    <property type="molecule type" value="Genomic_DNA"/>
</dbReference>
<dbReference type="PANTHER" id="PTHR36038:SF3">
    <property type="entry name" value="OVATE FAMILY PROTEIN"/>
    <property type="match status" value="1"/>
</dbReference>
<reference evidence="1 2" key="1">
    <citation type="journal article" date="2023" name="Plants (Basel)">
        <title>Bridging the Gap: Combining Genomics and Transcriptomics Approaches to Understand Stylosanthes scabra, an Orphan Legume from the Brazilian Caatinga.</title>
        <authorList>
            <person name="Ferreira-Neto J.R.C."/>
            <person name="da Silva M.D."/>
            <person name="Binneck E."/>
            <person name="de Melo N.F."/>
            <person name="da Silva R.H."/>
            <person name="de Melo A.L.T.M."/>
            <person name="Pandolfi V."/>
            <person name="Bustamante F.O."/>
            <person name="Brasileiro-Vidal A.C."/>
            <person name="Benko-Iseppon A.M."/>
        </authorList>
    </citation>
    <scope>NUCLEOTIDE SEQUENCE [LARGE SCALE GENOMIC DNA]</scope>
    <source>
        <tissue evidence="1">Leaves</tissue>
    </source>
</reference>
<dbReference type="Proteomes" id="UP001341840">
    <property type="component" value="Unassembled WGS sequence"/>
</dbReference>
<gene>
    <name evidence="1" type="ORF">PIB30_036260</name>
</gene>
<comment type="caution">
    <text evidence="1">The sequence shown here is derived from an EMBL/GenBank/DDBJ whole genome shotgun (WGS) entry which is preliminary data.</text>
</comment>